<accession>A0CLQ1</accession>
<dbReference type="InterPro" id="IPR001680">
    <property type="entry name" value="WD40_rpt"/>
</dbReference>
<reference evidence="3 4" key="1">
    <citation type="journal article" date="2006" name="Nature">
        <title>Global trends of whole-genome duplications revealed by the ciliate Paramecium tetraurelia.</title>
        <authorList>
            <consortium name="Genoscope"/>
            <person name="Aury J.-M."/>
            <person name="Jaillon O."/>
            <person name="Duret L."/>
            <person name="Noel B."/>
            <person name="Jubin C."/>
            <person name="Porcel B.M."/>
            <person name="Segurens B."/>
            <person name="Daubin V."/>
            <person name="Anthouard V."/>
            <person name="Aiach N."/>
            <person name="Arnaiz O."/>
            <person name="Billaut A."/>
            <person name="Beisson J."/>
            <person name="Blanc I."/>
            <person name="Bouhouche K."/>
            <person name="Camara F."/>
            <person name="Duharcourt S."/>
            <person name="Guigo R."/>
            <person name="Gogendeau D."/>
            <person name="Katinka M."/>
            <person name="Keller A.-M."/>
            <person name="Kissmehl R."/>
            <person name="Klotz C."/>
            <person name="Koll F."/>
            <person name="Le Moue A."/>
            <person name="Lepere C."/>
            <person name="Malinsky S."/>
            <person name="Nowacki M."/>
            <person name="Nowak J.K."/>
            <person name="Plattner H."/>
            <person name="Poulain J."/>
            <person name="Ruiz F."/>
            <person name="Serrano V."/>
            <person name="Zagulski M."/>
            <person name="Dessen P."/>
            <person name="Betermier M."/>
            <person name="Weissenbach J."/>
            <person name="Scarpelli C."/>
            <person name="Schachter V."/>
            <person name="Sperling L."/>
            <person name="Meyer E."/>
            <person name="Cohen J."/>
            <person name="Wincker P."/>
        </authorList>
    </citation>
    <scope>NUCLEOTIDE SEQUENCE [LARGE SCALE GENOMIC DNA]</scope>
    <source>
        <strain evidence="3 4">Stock d4-2</strain>
    </source>
</reference>
<dbReference type="Pfam" id="PF00400">
    <property type="entry name" value="WD40"/>
    <property type="match status" value="1"/>
</dbReference>
<dbReference type="EMBL" id="CT868098">
    <property type="protein sequence ID" value="CAK71718.1"/>
    <property type="molecule type" value="Genomic_DNA"/>
</dbReference>
<dbReference type="RefSeq" id="XP_001439115.1">
    <property type="nucleotide sequence ID" value="XM_001439078.1"/>
</dbReference>
<sequence>MTKISNNFKKVNHDQNKVSFEAIKQQFINIPHSNLLQNCEIKLKSVDQSVKQNDYCYALVFNASGSIMVSTENKDIKVWSVLNGIIKLGKTLQGHTDWVHCLVYSKKQDSIISGDKAIRCWQKLNQNDWISSQSYEQHTNTVVCVILNQNEDLLFSGSKDKSIKVWKVDFNHNELTFLQTLDKHNNEVMSLSLNQSENELVSCANGENQIIIWERRENNQFVYKYFVKQSIKEQGHKVKFIKDNQFIWITGGNQIDKLYVFELEKRVFQENQGKTIQLNANNRILDKYCFPIIYNRDRNIILVRHKTYIYIIREIYDGKYKIQNLLDCETNSIYGTITNNGQHLVYWDDKRKGYSTYELINK</sequence>
<dbReference type="Proteomes" id="UP000000600">
    <property type="component" value="Unassembled WGS sequence"/>
</dbReference>
<dbReference type="AlphaFoldDB" id="A0CLQ1"/>
<feature type="repeat" description="WD" evidence="1">
    <location>
        <begin position="135"/>
        <end position="176"/>
    </location>
</feature>
<proteinExistence type="predicted"/>
<dbReference type="PROSITE" id="PS50082">
    <property type="entry name" value="WD_REPEATS_2"/>
    <property type="match status" value="1"/>
</dbReference>
<protein>
    <recommendedName>
        <fullName evidence="2">IP5PC-F beta-propeller domain-containing protein</fullName>
    </recommendedName>
</protein>
<dbReference type="InterPro" id="IPR056454">
    <property type="entry name" value="Beta-prop_IP5PC_F"/>
</dbReference>
<dbReference type="STRING" id="5888.A0CLQ1"/>
<dbReference type="PANTHER" id="PTHR19920:SF0">
    <property type="entry name" value="CYTOSOLIC IRON-SULFUR PROTEIN ASSEMBLY PROTEIN CIAO1-RELATED"/>
    <property type="match status" value="1"/>
</dbReference>
<dbReference type="SMART" id="SM00320">
    <property type="entry name" value="WD40"/>
    <property type="match status" value="4"/>
</dbReference>
<keyword evidence="1" id="KW-0853">WD repeat</keyword>
<dbReference type="OMA" id="NINMCIT"/>
<dbReference type="InParanoid" id="A0CLQ1"/>
<gene>
    <name evidence="3" type="ORF">GSPATT00038643001</name>
</gene>
<dbReference type="InterPro" id="IPR015943">
    <property type="entry name" value="WD40/YVTN_repeat-like_dom_sf"/>
</dbReference>
<organism evidence="3 4">
    <name type="scientific">Paramecium tetraurelia</name>
    <dbReference type="NCBI Taxonomy" id="5888"/>
    <lineage>
        <taxon>Eukaryota</taxon>
        <taxon>Sar</taxon>
        <taxon>Alveolata</taxon>
        <taxon>Ciliophora</taxon>
        <taxon>Intramacronucleata</taxon>
        <taxon>Oligohymenophorea</taxon>
        <taxon>Peniculida</taxon>
        <taxon>Parameciidae</taxon>
        <taxon>Paramecium</taxon>
    </lineage>
</organism>
<evidence type="ECO:0000259" key="2">
    <source>
        <dbReference type="Pfam" id="PF23754"/>
    </source>
</evidence>
<dbReference type="Pfam" id="PF23754">
    <property type="entry name" value="Beta-prop_IP5PC_F"/>
    <property type="match status" value="1"/>
</dbReference>
<evidence type="ECO:0000313" key="4">
    <source>
        <dbReference type="Proteomes" id="UP000000600"/>
    </source>
</evidence>
<name>A0CLQ1_PARTE</name>
<dbReference type="KEGG" id="ptm:GSPATT00038643001"/>
<dbReference type="HOGENOM" id="CLU_019203_0_1_1"/>
<evidence type="ECO:0000313" key="3">
    <source>
        <dbReference type="EMBL" id="CAK71718.1"/>
    </source>
</evidence>
<dbReference type="GeneID" id="5024897"/>
<dbReference type="OrthoDB" id="307517at2759"/>
<dbReference type="Gene3D" id="2.130.10.10">
    <property type="entry name" value="YVTN repeat-like/Quinoprotein amine dehydrogenase"/>
    <property type="match status" value="1"/>
</dbReference>
<feature type="domain" description="IP5PC-F beta-propeller" evidence="2">
    <location>
        <begin position="137"/>
        <end position="217"/>
    </location>
</feature>
<keyword evidence="4" id="KW-1185">Reference proteome</keyword>
<dbReference type="InterPro" id="IPR036322">
    <property type="entry name" value="WD40_repeat_dom_sf"/>
</dbReference>
<dbReference type="PANTHER" id="PTHR19920">
    <property type="entry name" value="WD40 PROTEIN CIAO1"/>
    <property type="match status" value="1"/>
</dbReference>
<dbReference type="eggNOG" id="KOG0285">
    <property type="taxonomic scope" value="Eukaryota"/>
</dbReference>
<dbReference type="SUPFAM" id="SSF50978">
    <property type="entry name" value="WD40 repeat-like"/>
    <property type="match status" value="1"/>
</dbReference>
<dbReference type="PROSITE" id="PS50294">
    <property type="entry name" value="WD_REPEATS_REGION"/>
    <property type="match status" value="1"/>
</dbReference>
<evidence type="ECO:0000256" key="1">
    <source>
        <dbReference type="PROSITE-ProRule" id="PRU00221"/>
    </source>
</evidence>